<evidence type="ECO:0000313" key="2">
    <source>
        <dbReference type="EMBL" id="ODM06322.1"/>
    </source>
</evidence>
<dbReference type="InterPro" id="IPR029033">
    <property type="entry name" value="His_PPase_superfam"/>
</dbReference>
<protein>
    <submittedName>
        <fullName evidence="2">Histidine phosphatase superfamily (Branch 1)</fullName>
    </submittedName>
</protein>
<sequence>MRIIFVRHGDPDYANDTLTEKGWREAALLAERVSGWDVTDFYVSPLGRAQDTASLSLKKMGRSAETMEWLREFHGPVKDPLRGDNAHPWDFYPEYWTKIPAMYDKDGFLDTDVMKSGNVKEEYLRIGKCLDGLLEKYGYVREGGIYRTDRTQKADREATIVLFCHMGVTLFLCGHLLGISPVVLTSGFFLAPTSVTVLGSEEREPGASYFRCQMAGDTGHLRAGGEPVSYMGYFTEPFQG</sequence>
<name>A0A1E3AC48_9FIRM</name>
<dbReference type="PANTHER" id="PTHR48100">
    <property type="entry name" value="BROAD-SPECIFICITY PHOSPHATASE YOR283W-RELATED"/>
    <property type="match status" value="1"/>
</dbReference>
<keyword evidence="1" id="KW-1133">Transmembrane helix</keyword>
<dbReference type="GO" id="GO:0016791">
    <property type="term" value="F:phosphatase activity"/>
    <property type="evidence" value="ECO:0007669"/>
    <property type="project" value="TreeGrafter"/>
</dbReference>
<dbReference type="Proteomes" id="UP000094067">
    <property type="component" value="Unassembled WGS sequence"/>
</dbReference>
<dbReference type="InterPro" id="IPR050275">
    <property type="entry name" value="PGM_Phosphatase"/>
</dbReference>
<dbReference type="SUPFAM" id="SSF53254">
    <property type="entry name" value="Phosphoglycerate mutase-like"/>
    <property type="match status" value="1"/>
</dbReference>
<comment type="caution">
    <text evidence="2">The sequence shown here is derived from an EMBL/GenBank/DDBJ whole genome shotgun (WGS) entry which is preliminary data.</text>
</comment>
<accession>A0A1E3AC48</accession>
<evidence type="ECO:0000256" key="1">
    <source>
        <dbReference type="SAM" id="Phobius"/>
    </source>
</evidence>
<dbReference type="SMART" id="SM00855">
    <property type="entry name" value="PGAM"/>
    <property type="match status" value="1"/>
</dbReference>
<dbReference type="EMBL" id="MCGH01000002">
    <property type="protein sequence ID" value="ODM06322.1"/>
    <property type="molecule type" value="Genomic_DNA"/>
</dbReference>
<dbReference type="CDD" id="cd07067">
    <property type="entry name" value="HP_PGM_like"/>
    <property type="match status" value="1"/>
</dbReference>
<gene>
    <name evidence="2" type="ORF">BEI61_02212</name>
</gene>
<dbReference type="Gene3D" id="3.40.50.1240">
    <property type="entry name" value="Phosphoglycerate mutase-like"/>
    <property type="match status" value="1"/>
</dbReference>
<dbReference type="AlphaFoldDB" id="A0A1E3AC48"/>
<dbReference type="RefSeq" id="WP_069152305.1">
    <property type="nucleotide sequence ID" value="NZ_MCGH01000002.1"/>
</dbReference>
<keyword evidence="1" id="KW-0812">Transmembrane</keyword>
<evidence type="ECO:0000313" key="3">
    <source>
        <dbReference type="Proteomes" id="UP000094067"/>
    </source>
</evidence>
<dbReference type="Pfam" id="PF00300">
    <property type="entry name" value="His_Phos_1"/>
    <property type="match status" value="1"/>
</dbReference>
<dbReference type="InterPro" id="IPR013078">
    <property type="entry name" value="His_Pase_superF_clade-1"/>
</dbReference>
<organism evidence="2 3">
    <name type="scientific">Eisenbergiella tayi</name>
    <dbReference type="NCBI Taxonomy" id="1432052"/>
    <lineage>
        <taxon>Bacteria</taxon>
        <taxon>Bacillati</taxon>
        <taxon>Bacillota</taxon>
        <taxon>Clostridia</taxon>
        <taxon>Lachnospirales</taxon>
        <taxon>Lachnospiraceae</taxon>
        <taxon>Eisenbergiella</taxon>
    </lineage>
</organism>
<dbReference type="PATRIC" id="fig|1432052.4.peg.2473"/>
<proteinExistence type="predicted"/>
<keyword evidence="1" id="KW-0472">Membrane</keyword>
<reference evidence="2 3" key="1">
    <citation type="submission" date="2016-07" db="EMBL/GenBank/DDBJ databases">
        <title>Characterization of isolates of Eisenbergiella tayi derived from blood cultures, using whole genome sequencing.</title>
        <authorList>
            <person name="Burdz T."/>
            <person name="Wiebe D."/>
            <person name="Huynh C."/>
            <person name="Bernard K."/>
        </authorList>
    </citation>
    <scope>NUCLEOTIDE SEQUENCE [LARGE SCALE GENOMIC DNA]</scope>
    <source>
        <strain evidence="2 3">NML 110608</strain>
    </source>
</reference>
<feature type="transmembrane region" description="Helical" evidence="1">
    <location>
        <begin position="160"/>
        <end position="184"/>
    </location>
</feature>